<feature type="compositionally biased region" description="Basic and acidic residues" evidence="8">
    <location>
        <begin position="30"/>
        <end position="47"/>
    </location>
</feature>
<name>A0A9W8XGV0_9PLEO</name>
<gene>
    <name evidence="10" type="primary">ERT1</name>
    <name evidence="10" type="ORF">N0V89_009032</name>
</gene>
<dbReference type="Proteomes" id="UP001140513">
    <property type="component" value="Unassembled WGS sequence"/>
</dbReference>
<protein>
    <submittedName>
        <fullName evidence="10">Transcriptional regulator of nonfermentable carbon utilization</fullName>
    </submittedName>
</protein>
<organism evidence="10 11">
    <name type="scientific">Didymosphaeria variabile</name>
    <dbReference type="NCBI Taxonomy" id="1932322"/>
    <lineage>
        <taxon>Eukaryota</taxon>
        <taxon>Fungi</taxon>
        <taxon>Dikarya</taxon>
        <taxon>Ascomycota</taxon>
        <taxon>Pezizomycotina</taxon>
        <taxon>Dothideomycetes</taxon>
        <taxon>Pleosporomycetidae</taxon>
        <taxon>Pleosporales</taxon>
        <taxon>Massarineae</taxon>
        <taxon>Didymosphaeriaceae</taxon>
        <taxon>Didymosphaeria</taxon>
    </lineage>
</organism>
<evidence type="ECO:0000256" key="4">
    <source>
        <dbReference type="ARBA" id="ARBA00023015"/>
    </source>
</evidence>
<dbReference type="GO" id="GO:0009267">
    <property type="term" value="P:cellular response to starvation"/>
    <property type="evidence" value="ECO:0007669"/>
    <property type="project" value="TreeGrafter"/>
</dbReference>
<feature type="domain" description="ERT1/acuK family PAS" evidence="9">
    <location>
        <begin position="508"/>
        <end position="696"/>
    </location>
</feature>
<dbReference type="AlphaFoldDB" id="A0A9W8XGV0"/>
<feature type="region of interest" description="Disordered" evidence="8">
    <location>
        <begin position="543"/>
        <end position="577"/>
    </location>
</feature>
<keyword evidence="3" id="KW-0862">Zinc</keyword>
<comment type="caution">
    <text evidence="10">The sequence shown here is derived from an EMBL/GenBank/DDBJ whole genome shotgun (WGS) entry which is preliminary data.</text>
</comment>
<dbReference type="GeneID" id="80912562"/>
<evidence type="ECO:0000256" key="5">
    <source>
        <dbReference type="ARBA" id="ARBA00023125"/>
    </source>
</evidence>
<evidence type="ECO:0000256" key="2">
    <source>
        <dbReference type="ARBA" id="ARBA00022723"/>
    </source>
</evidence>
<evidence type="ECO:0000313" key="10">
    <source>
        <dbReference type="EMBL" id="KAJ4350411.1"/>
    </source>
</evidence>
<sequence>MPSPDPEDASPSPEYSGPEGSENGDFDMTAEQKTEPRSGDHSPERKPNGTAKSNAKDPTRPRRKKARRACFACQRAHLTCGEDHLYQDCVLKAPGDERPCQRCIKRGLQDHCMDGVRKKAKYLHDAPDGALMPGVGGHYPHMNGNRPVPVPTHSQEAVAVAQQGGYFTQAPPATYYTQNTSPNQAVPVQDPSYNNPQAPMSPQYAHNTQAVMAAAPAPVSQGTPSQMPQFGGPLFDPSDPALFNFDISSLNFGNHYGALELGMLGHMSSAAADVPTNDNPLNQAAHVYGPIGSAPYADPHGLPAHVSFSQDPAEWQNPHSRHGSLQVHTPNNTPVTIDRHDSHTGPMAYAIGQGGPSSLSSASPASTDYNTGYDNDNPMSAATFFANPNQSQLRGSPTAHRPHQENRPPGGPLYQMYPNAGRKRQSKLIYEKVTKPYNYPSAHHRLVVACSRRFSRKNQDSVRTSLGLFRPSLLINASHLDSDDLIHAEKNLQRSLISMLECFGEVGTPSLIVRRTGEVVGTNKEFEILTGWKREVLLGTEPNLNANLGSSQQRSNESGLSSQSSTTPTLPGQEHEAGPYPVNIVELLDEPSAVEYLADFANLATADPLGRGHRRVNFLRYQTNDDLVREAERPRRTNGDRLKHEPLVKQEDGTIHRGEAMKSLGAHNGLIDSMIMWHIKRDNFDMPMLVAFQIMPVLSATQ</sequence>
<dbReference type="PANTHER" id="PTHR47659:SF1">
    <property type="entry name" value="TRANSCRIPTION ACTIVATOR OF GLUCONEOGENESIS ERT1"/>
    <property type="match status" value="1"/>
</dbReference>
<feature type="region of interest" description="Disordered" evidence="8">
    <location>
        <begin position="390"/>
        <end position="412"/>
    </location>
</feature>
<dbReference type="InterPro" id="IPR050335">
    <property type="entry name" value="ERT1_acuK_gluconeogen_tf"/>
</dbReference>
<dbReference type="GO" id="GO:0046872">
    <property type="term" value="F:metal ion binding"/>
    <property type="evidence" value="ECO:0007669"/>
    <property type="project" value="UniProtKB-KW"/>
</dbReference>
<dbReference type="InterPro" id="IPR056751">
    <property type="entry name" value="PAS_13"/>
</dbReference>
<keyword evidence="5" id="KW-0238">DNA-binding</keyword>
<dbReference type="GO" id="GO:0005634">
    <property type="term" value="C:nucleus"/>
    <property type="evidence" value="ECO:0007669"/>
    <property type="project" value="UniProtKB-SubCell"/>
</dbReference>
<keyword evidence="7" id="KW-0539">Nucleus</keyword>
<feature type="region of interest" description="Disordered" evidence="8">
    <location>
        <begin position="311"/>
        <end position="330"/>
    </location>
</feature>
<feature type="compositionally biased region" description="Low complexity" evidence="8">
    <location>
        <begin position="558"/>
        <end position="572"/>
    </location>
</feature>
<dbReference type="GO" id="GO:0000977">
    <property type="term" value="F:RNA polymerase II transcription regulatory region sequence-specific DNA binding"/>
    <property type="evidence" value="ECO:0007669"/>
    <property type="project" value="TreeGrafter"/>
</dbReference>
<dbReference type="Pfam" id="PF24990">
    <property type="entry name" value="PAS_13"/>
    <property type="match status" value="1"/>
</dbReference>
<accession>A0A9W8XGV0</accession>
<evidence type="ECO:0000313" key="11">
    <source>
        <dbReference type="Proteomes" id="UP001140513"/>
    </source>
</evidence>
<dbReference type="EMBL" id="JAPEUX010000006">
    <property type="protein sequence ID" value="KAJ4350411.1"/>
    <property type="molecule type" value="Genomic_DNA"/>
</dbReference>
<evidence type="ECO:0000256" key="7">
    <source>
        <dbReference type="ARBA" id="ARBA00023242"/>
    </source>
</evidence>
<keyword evidence="6" id="KW-0804">Transcription</keyword>
<keyword evidence="2" id="KW-0479">Metal-binding</keyword>
<comment type="subcellular location">
    <subcellularLocation>
        <location evidence="1">Nucleus</location>
    </subcellularLocation>
</comment>
<proteinExistence type="predicted"/>
<keyword evidence="4" id="KW-0805">Transcription regulation</keyword>
<evidence type="ECO:0000256" key="3">
    <source>
        <dbReference type="ARBA" id="ARBA00022833"/>
    </source>
</evidence>
<dbReference type="RefSeq" id="XP_056069341.1">
    <property type="nucleotide sequence ID" value="XM_056217785.1"/>
</dbReference>
<evidence type="ECO:0000259" key="9">
    <source>
        <dbReference type="Pfam" id="PF24990"/>
    </source>
</evidence>
<feature type="compositionally biased region" description="Polar residues" evidence="8">
    <location>
        <begin position="543"/>
        <end position="557"/>
    </location>
</feature>
<dbReference type="PANTHER" id="PTHR47659">
    <property type="entry name" value="ZN(II)2CYS6 TRANSCRIPTION FACTOR (EUROFUNG)-RELATED"/>
    <property type="match status" value="1"/>
</dbReference>
<reference evidence="10" key="1">
    <citation type="submission" date="2022-10" db="EMBL/GenBank/DDBJ databases">
        <title>Tapping the CABI collections for fungal endophytes: first genome assemblies for Collariella, Neodidymelliopsis, Ascochyta clinopodiicola, Didymella pomorum, Didymosphaeria variabile, Neocosmospora piperis and Neocucurbitaria cava.</title>
        <authorList>
            <person name="Hill R."/>
        </authorList>
    </citation>
    <scope>NUCLEOTIDE SEQUENCE</scope>
    <source>
        <strain evidence="10">IMI 356815</strain>
    </source>
</reference>
<evidence type="ECO:0000256" key="1">
    <source>
        <dbReference type="ARBA" id="ARBA00004123"/>
    </source>
</evidence>
<feature type="compositionally biased region" description="Low complexity" evidence="8">
    <location>
        <begin position="9"/>
        <end position="23"/>
    </location>
</feature>
<feature type="region of interest" description="Disordered" evidence="8">
    <location>
        <begin position="1"/>
        <end position="64"/>
    </location>
</feature>
<evidence type="ECO:0000256" key="6">
    <source>
        <dbReference type="ARBA" id="ARBA00023163"/>
    </source>
</evidence>
<evidence type="ECO:0000256" key="8">
    <source>
        <dbReference type="SAM" id="MobiDB-lite"/>
    </source>
</evidence>
<keyword evidence="11" id="KW-1185">Reference proteome</keyword>
<dbReference type="OrthoDB" id="2538135at2759"/>
<dbReference type="GO" id="GO:0003700">
    <property type="term" value="F:DNA-binding transcription factor activity"/>
    <property type="evidence" value="ECO:0007669"/>
    <property type="project" value="TreeGrafter"/>
</dbReference>